<dbReference type="PANTHER" id="PTHR11964">
    <property type="entry name" value="S-ADENOSYLMETHIONINE SYNTHETASE"/>
    <property type="match status" value="1"/>
</dbReference>
<feature type="binding site" description="in other chain" evidence="10">
    <location>
        <position position="322"/>
    </location>
    <ligand>
        <name>L-methionine</name>
        <dbReference type="ChEBI" id="CHEBI:57844"/>
        <note>ligand shared between two neighboring subunits</note>
    </ligand>
</feature>
<evidence type="ECO:0000256" key="4">
    <source>
        <dbReference type="ARBA" id="ARBA00022679"/>
    </source>
</evidence>
<evidence type="ECO:0000256" key="7">
    <source>
        <dbReference type="ARBA" id="ARBA00022840"/>
    </source>
</evidence>
<evidence type="ECO:0000256" key="5">
    <source>
        <dbReference type="ARBA" id="ARBA00022723"/>
    </source>
</evidence>
<keyword evidence="3 10" id="KW-0554">One-carbon metabolism</keyword>
<dbReference type="KEGG" id="phm:PSMK_24540"/>
<evidence type="ECO:0000256" key="2">
    <source>
        <dbReference type="ARBA" id="ARBA00009685"/>
    </source>
</evidence>
<gene>
    <name evidence="10 17" type="primary">metK</name>
    <name evidence="17" type="ordered locus">PSMK_24540</name>
</gene>
<dbReference type="EC" id="2.5.1.6" evidence="10"/>
<proteinExistence type="inferred from homology"/>
<keyword evidence="6 10" id="KW-0547">Nucleotide-binding</keyword>
<dbReference type="InterPro" id="IPR002133">
    <property type="entry name" value="S-AdoMet_synthetase"/>
</dbReference>
<feature type="binding site" description="in other chain" evidence="10">
    <location>
        <position position="42"/>
    </location>
    <ligand>
        <name>ATP</name>
        <dbReference type="ChEBI" id="CHEBI:30616"/>
        <note>ligand shared between two neighboring subunits</note>
    </ligand>
</feature>
<feature type="binding site" evidence="10">
    <location>
        <position position="44"/>
    </location>
    <ligand>
        <name>Mg(2+)</name>
        <dbReference type="ChEBI" id="CHEBI:18420"/>
    </ligand>
</feature>
<dbReference type="Gene3D" id="3.30.300.10">
    <property type="match status" value="3"/>
</dbReference>
<dbReference type="InterPro" id="IPR022629">
    <property type="entry name" value="S-AdoMet_synt_central"/>
</dbReference>
<reference evidence="17 18" key="1">
    <citation type="submission" date="2012-02" db="EMBL/GenBank/DDBJ databases">
        <title>Complete genome sequence of Phycisphaera mikurensis NBRC 102666.</title>
        <authorList>
            <person name="Ankai A."/>
            <person name="Hosoyama A."/>
            <person name="Terui Y."/>
            <person name="Sekine M."/>
            <person name="Fukai R."/>
            <person name="Kato Y."/>
            <person name="Nakamura S."/>
            <person name="Yamada-Narita S."/>
            <person name="Kawakoshi A."/>
            <person name="Fukunaga Y."/>
            <person name="Yamazaki S."/>
            <person name="Fujita N."/>
        </authorList>
    </citation>
    <scope>NUCLEOTIDE SEQUENCE [LARGE SCALE GENOMIC DNA]</scope>
    <source>
        <strain evidence="18">NBRC 102666 / KCTC 22515 / FYK2301M01</strain>
    </source>
</reference>
<dbReference type="GO" id="GO:0005737">
    <property type="term" value="C:cytoplasm"/>
    <property type="evidence" value="ECO:0007669"/>
    <property type="project" value="UniProtKB-SubCell"/>
</dbReference>
<comment type="subcellular location">
    <subcellularLocation>
        <location evidence="10 11">Cytoplasm</location>
    </subcellularLocation>
</comment>
<dbReference type="UniPathway" id="UPA00315">
    <property type="reaction ID" value="UER00080"/>
</dbReference>
<dbReference type="NCBIfam" id="TIGR01034">
    <property type="entry name" value="metK"/>
    <property type="match status" value="1"/>
</dbReference>
<comment type="catalytic activity">
    <reaction evidence="10">
        <text>L-methionine + ATP + H2O = S-adenosyl-L-methionine + phosphate + diphosphate</text>
        <dbReference type="Rhea" id="RHEA:21080"/>
        <dbReference type="ChEBI" id="CHEBI:15377"/>
        <dbReference type="ChEBI" id="CHEBI:30616"/>
        <dbReference type="ChEBI" id="CHEBI:33019"/>
        <dbReference type="ChEBI" id="CHEBI:43474"/>
        <dbReference type="ChEBI" id="CHEBI:57844"/>
        <dbReference type="ChEBI" id="CHEBI:59789"/>
        <dbReference type="EC" id="2.5.1.6"/>
    </reaction>
</comment>
<evidence type="ECO:0000259" key="15">
    <source>
        <dbReference type="Pfam" id="PF02772"/>
    </source>
</evidence>
<keyword evidence="18" id="KW-1185">Reference proteome</keyword>
<evidence type="ECO:0000256" key="13">
    <source>
        <dbReference type="SAM" id="MobiDB-lite"/>
    </source>
</evidence>
<feature type="binding site" evidence="10">
    <location>
        <position position="314"/>
    </location>
    <ligand>
        <name>ATP</name>
        <dbReference type="ChEBI" id="CHEBI:30616"/>
        <note>ligand shared between two neighboring subunits</note>
    </ligand>
</feature>
<dbReference type="GO" id="GO:0004478">
    <property type="term" value="F:methionine adenosyltransferase activity"/>
    <property type="evidence" value="ECO:0007669"/>
    <property type="project" value="UniProtKB-UniRule"/>
</dbReference>
<dbReference type="eggNOG" id="COG0192">
    <property type="taxonomic scope" value="Bacteria"/>
</dbReference>
<dbReference type="CDD" id="cd18079">
    <property type="entry name" value="S-AdoMet_synt"/>
    <property type="match status" value="1"/>
</dbReference>
<dbReference type="OrthoDB" id="9801686at2"/>
<comment type="cofactor">
    <cofactor evidence="10">
        <name>K(+)</name>
        <dbReference type="ChEBI" id="CHEBI:29103"/>
    </cofactor>
    <text evidence="10">Binds 1 potassium ion per subunit.</text>
</comment>
<feature type="compositionally biased region" description="Basic residues" evidence="13">
    <location>
        <begin position="13"/>
        <end position="22"/>
    </location>
</feature>
<feature type="binding site" evidence="10">
    <location>
        <position position="291"/>
    </location>
    <ligand>
        <name>ATP</name>
        <dbReference type="ChEBI" id="CHEBI:30616"/>
        <note>ligand shared between two neighboring subunits</note>
    </ligand>
</feature>
<evidence type="ECO:0000256" key="12">
    <source>
        <dbReference type="RuleBase" id="RU004462"/>
    </source>
</evidence>
<comment type="function">
    <text evidence="10">Catalyzes the formation of S-adenosylmethionine (AdoMet) from methionine and ATP. The overall synthetic reaction is composed of two sequential steps, AdoMet formation and the subsequent tripolyphosphate hydrolysis which occurs prior to release of AdoMet from the enzyme.</text>
</comment>
<evidence type="ECO:0000256" key="10">
    <source>
        <dbReference type="HAMAP-Rule" id="MF_00086"/>
    </source>
</evidence>
<comment type="similarity">
    <text evidence="2 10 12">Belongs to the AdoMet synthase family.</text>
</comment>
<dbReference type="PROSITE" id="PS00377">
    <property type="entry name" value="ADOMET_SYNTHASE_2"/>
    <property type="match status" value="1"/>
</dbReference>
<evidence type="ECO:0000256" key="9">
    <source>
        <dbReference type="ARBA" id="ARBA00022958"/>
    </source>
</evidence>
<dbReference type="InterPro" id="IPR022628">
    <property type="entry name" value="S-AdoMet_synt_N"/>
</dbReference>
<dbReference type="FunFam" id="3.30.300.10:FF:000003">
    <property type="entry name" value="S-adenosylmethionine synthase"/>
    <property type="match status" value="1"/>
</dbReference>
<dbReference type="STRING" id="1142394.PSMK_24540"/>
<feature type="binding site" evidence="10">
    <location>
        <position position="318"/>
    </location>
    <ligand>
        <name>ATP</name>
        <dbReference type="ChEBI" id="CHEBI:30616"/>
        <note>ligand shared between two neighboring subunits</note>
    </ligand>
</feature>
<protein>
    <recommendedName>
        <fullName evidence="10">S-adenosylmethionine synthase</fullName>
        <shortName evidence="10">AdoMet synthase</shortName>
        <ecNumber evidence="10">2.5.1.6</ecNumber>
    </recommendedName>
    <alternativeName>
        <fullName evidence="10">MAT</fullName>
    </alternativeName>
    <alternativeName>
        <fullName evidence="10">Methionine adenosyltransferase</fullName>
    </alternativeName>
</protein>
<feature type="binding site" description="in other chain" evidence="10">
    <location>
        <begin position="210"/>
        <end position="212"/>
    </location>
    <ligand>
        <name>ATP</name>
        <dbReference type="ChEBI" id="CHEBI:30616"/>
        <note>ligand shared between two neighboring subunits</note>
    </ligand>
</feature>
<dbReference type="GO" id="GO:0000287">
    <property type="term" value="F:magnesium ion binding"/>
    <property type="evidence" value="ECO:0007669"/>
    <property type="project" value="UniProtKB-UniRule"/>
</dbReference>
<dbReference type="InterPro" id="IPR022630">
    <property type="entry name" value="S-AdoMet_synt_C"/>
</dbReference>
<feature type="domain" description="S-adenosylmethionine synthetase C-terminal" evidence="16">
    <location>
        <begin position="285"/>
        <end position="416"/>
    </location>
</feature>
<feature type="domain" description="S-adenosylmethionine synthetase N-terminal" evidence="14">
    <location>
        <begin position="31"/>
        <end position="135"/>
    </location>
</feature>
<dbReference type="Pfam" id="PF02772">
    <property type="entry name" value="S-AdoMet_synt_M"/>
    <property type="match status" value="1"/>
</dbReference>
<organism evidence="17 18">
    <name type="scientific">Phycisphaera mikurensis (strain NBRC 102666 / KCTC 22515 / FYK2301M01)</name>
    <dbReference type="NCBI Taxonomy" id="1142394"/>
    <lineage>
        <taxon>Bacteria</taxon>
        <taxon>Pseudomonadati</taxon>
        <taxon>Planctomycetota</taxon>
        <taxon>Phycisphaerae</taxon>
        <taxon>Phycisphaerales</taxon>
        <taxon>Phycisphaeraceae</taxon>
        <taxon>Phycisphaera</taxon>
    </lineage>
</organism>
<feature type="binding site" evidence="10">
    <location>
        <position position="291"/>
    </location>
    <ligand>
        <name>L-methionine</name>
        <dbReference type="ChEBI" id="CHEBI:57844"/>
        <note>ligand shared between two neighboring subunits</note>
    </ligand>
</feature>
<feature type="compositionally biased region" description="Low complexity" evidence="13">
    <location>
        <begin position="1"/>
        <end position="12"/>
    </location>
</feature>
<dbReference type="Pfam" id="PF02773">
    <property type="entry name" value="S-AdoMet_synt_C"/>
    <property type="match status" value="1"/>
</dbReference>
<dbReference type="PATRIC" id="fig|1142394.8.peg.2535"/>
<feature type="binding site" description="in other chain" evidence="10">
    <location>
        <begin position="297"/>
        <end position="298"/>
    </location>
    <ligand>
        <name>ATP</name>
        <dbReference type="ChEBI" id="CHEBI:30616"/>
        <note>ligand shared between two neighboring subunits</note>
    </ligand>
</feature>
<dbReference type="AlphaFoldDB" id="I0IH75"/>
<dbReference type="GO" id="GO:0006556">
    <property type="term" value="P:S-adenosylmethionine biosynthetic process"/>
    <property type="evidence" value="ECO:0007669"/>
    <property type="project" value="UniProtKB-UniRule"/>
</dbReference>
<evidence type="ECO:0000259" key="14">
    <source>
        <dbReference type="Pfam" id="PF00438"/>
    </source>
</evidence>
<evidence type="ECO:0000256" key="3">
    <source>
        <dbReference type="ARBA" id="ARBA00022563"/>
    </source>
</evidence>
<keyword evidence="4 10" id="KW-0808">Transferase</keyword>
<evidence type="ECO:0000259" key="16">
    <source>
        <dbReference type="Pfam" id="PF02773"/>
    </source>
</evidence>
<keyword evidence="8 10" id="KW-0460">Magnesium</keyword>
<evidence type="ECO:0000256" key="8">
    <source>
        <dbReference type="ARBA" id="ARBA00022842"/>
    </source>
</evidence>
<keyword evidence="9 10" id="KW-0630">Potassium</keyword>
<comment type="subunit">
    <text evidence="10">Homotetramer; dimer of dimers.</text>
</comment>
<dbReference type="SUPFAM" id="SSF55973">
    <property type="entry name" value="S-adenosylmethionine synthetase"/>
    <property type="match status" value="3"/>
</dbReference>
<evidence type="ECO:0000313" key="17">
    <source>
        <dbReference type="EMBL" id="BAM04613.1"/>
    </source>
</evidence>
<evidence type="ECO:0000256" key="1">
    <source>
        <dbReference type="ARBA" id="ARBA00005224"/>
    </source>
</evidence>
<dbReference type="EMBL" id="AP012338">
    <property type="protein sequence ID" value="BAM04613.1"/>
    <property type="molecule type" value="Genomic_DNA"/>
</dbReference>
<keyword evidence="5 10" id="KW-0479">Metal-binding</keyword>
<feature type="binding site" description="in other chain" evidence="10">
    <location>
        <position position="133"/>
    </location>
    <ligand>
        <name>L-methionine</name>
        <dbReference type="ChEBI" id="CHEBI:57844"/>
        <note>ligand shared between two neighboring subunits</note>
    </ligand>
</feature>
<dbReference type="Pfam" id="PF00438">
    <property type="entry name" value="S-AdoMet_synt_N"/>
    <property type="match status" value="1"/>
</dbReference>
<evidence type="ECO:0000256" key="6">
    <source>
        <dbReference type="ARBA" id="ARBA00022741"/>
    </source>
</evidence>
<comment type="pathway">
    <text evidence="1 10">Amino-acid biosynthesis; S-adenosyl-L-methionine biosynthesis; S-adenosyl-L-methionine from L-methionine: step 1/1.</text>
</comment>
<comment type="cofactor">
    <cofactor evidence="10">
        <name>Mg(2+)</name>
        <dbReference type="ChEBI" id="CHEBI:18420"/>
    </cofactor>
    <text evidence="10">Binds 2 divalent ions per subunit.</text>
</comment>
<feature type="region of interest" description="Disordered" evidence="13">
    <location>
        <begin position="1"/>
        <end position="28"/>
    </location>
</feature>
<feature type="domain" description="S-adenosylmethionine synthetase central" evidence="15">
    <location>
        <begin position="150"/>
        <end position="283"/>
    </location>
</feature>
<evidence type="ECO:0000256" key="11">
    <source>
        <dbReference type="RuleBase" id="RU000542"/>
    </source>
</evidence>
<feature type="binding site" evidence="10">
    <location>
        <position position="70"/>
    </location>
    <ligand>
        <name>K(+)</name>
        <dbReference type="ChEBI" id="CHEBI:29103"/>
    </ligand>
</feature>
<dbReference type="GO" id="GO:0006730">
    <property type="term" value="P:one-carbon metabolic process"/>
    <property type="evidence" value="ECO:0007669"/>
    <property type="project" value="UniProtKB-KW"/>
</dbReference>
<evidence type="ECO:0000313" key="18">
    <source>
        <dbReference type="Proteomes" id="UP000007881"/>
    </source>
</evidence>
<dbReference type="PROSITE" id="PS00376">
    <property type="entry name" value="ADOMET_SYNTHASE_1"/>
    <property type="match status" value="1"/>
</dbReference>
<dbReference type="HOGENOM" id="CLU_041802_1_1_0"/>
<sequence>MARSRSAAPAPVARKKSRKKAAPKPLAEGHTLFTSESVSVGHPDKIADQISDAVLDALLEHDAMARVACETFVTTGLVMIGGEITVHNPEAEIALGRVEETARETIAKIGYTGDVTMRFDADSCGVLRTIHGQSADIAQGVDEGAGLHKEQGAGDQGLMFGFACGETKELMPLPISLAHKLVEKHARVREAATRSIGKKKEHPLAGLRPDAKSQVTVEYDAQGKPVRIDTVVLSTQHTAAWNGDAKQRKLKKLIAEHVIAPVMPKRLFDPKKCTIHVNPTGQFEIGGPHGDVGLTGRKIIVDTYGGRGRHGGGAFSGKDPSKVDRSAAYMARYIAKNVVAAGLAGQCEVQLSYAIGVPEPTSVAVDCAGTAEIDESKLAQLIRDTFPLTPSGILQHLDLRRPIFSQTAAHGHFGRTPGSVTVGGKKHATFPWEKTDLAEKLAGAARSAG</sequence>
<name>I0IH75_PHYMF</name>
<dbReference type="InterPro" id="IPR022631">
    <property type="entry name" value="ADOMET_SYNTHASE_CS"/>
</dbReference>
<dbReference type="Proteomes" id="UP000007881">
    <property type="component" value="Chromosome"/>
</dbReference>
<dbReference type="HAMAP" id="MF_00086">
    <property type="entry name" value="S_AdoMet_synth1"/>
    <property type="match status" value="1"/>
</dbReference>
<keyword evidence="10" id="KW-0963">Cytoplasm</keyword>
<accession>I0IH75</accession>
<keyword evidence="7 10" id="KW-0067">ATP-binding</keyword>
<comment type="caution">
    <text evidence="10">Lacks conserved residue(s) required for the propagation of feature annotation.</text>
</comment>
<feature type="region of interest" description="Flexible loop" evidence="10">
    <location>
        <begin position="133"/>
        <end position="143"/>
    </location>
</feature>
<dbReference type="InterPro" id="IPR022636">
    <property type="entry name" value="S-AdoMet_synthetase_sfam"/>
</dbReference>
<dbReference type="GO" id="GO:0005524">
    <property type="term" value="F:ATP binding"/>
    <property type="evidence" value="ECO:0007669"/>
    <property type="project" value="UniProtKB-UniRule"/>
</dbReference>
<feature type="binding site" description="in other chain" evidence="10">
    <location>
        <position position="83"/>
    </location>
    <ligand>
        <name>L-methionine</name>
        <dbReference type="ChEBI" id="CHEBI:57844"/>
        <note>ligand shared between two neighboring subunits</note>
    </ligand>
</feature>